<name>A0A418NHD4_9SPHN</name>
<dbReference type="SUPFAM" id="SSF159594">
    <property type="entry name" value="XCC0632-like"/>
    <property type="match status" value="1"/>
</dbReference>
<protein>
    <submittedName>
        <fullName evidence="2">ABC transporter</fullName>
    </submittedName>
</protein>
<dbReference type="PROSITE" id="PS51257">
    <property type="entry name" value="PROKAR_LIPOPROTEIN"/>
    <property type="match status" value="1"/>
</dbReference>
<dbReference type="Gene3D" id="3.40.50.10610">
    <property type="entry name" value="ABC-type transport auxiliary lipoprotein component"/>
    <property type="match status" value="1"/>
</dbReference>
<dbReference type="OrthoDB" id="7391077at2"/>
<accession>A0A418NHD4</accession>
<evidence type="ECO:0000313" key="3">
    <source>
        <dbReference type="Proteomes" id="UP000285092"/>
    </source>
</evidence>
<dbReference type="Pfam" id="PF03886">
    <property type="entry name" value="ABC_trans_aux"/>
    <property type="match status" value="1"/>
</dbReference>
<comment type="caution">
    <text evidence="2">The sequence shown here is derived from an EMBL/GenBank/DDBJ whole genome shotgun (WGS) entry which is preliminary data.</text>
</comment>
<evidence type="ECO:0000259" key="1">
    <source>
        <dbReference type="Pfam" id="PF03886"/>
    </source>
</evidence>
<sequence length="206" mass="21673">MTGVKRQGNAMRATAIRIFPALAALTVLAGCVSFGKEPPESLLTLTPTAEAPAGSGTTGSQAGALAILVPDAPARLDVVRVPVQVDNANIAYLKDAVWVDKPARLFRGLLAETIRTRSNRVVIDSDDPALTPKTQLRGVLRDFGYDARTSSVVVRFDAIREAEGDAIETRRFESVIPGVAAEAGPVGEALNRAANDVAGQVAEWIG</sequence>
<proteinExistence type="predicted"/>
<feature type="domain" description="ABC-type transport auxiliary lipoprotein component" evidence="1">
    <location>
        <begin position="49"/>
        <end position="202"/>
    </location>
</feature>
<evidence type="ECO:0000313" key="2">
    <source>
        <dbReference type="EMBL" id="RIV77990.1"/>
    </source>
</evidence>
<reference evidence="2 3" key="1">
    <citation type="submission" date="2018-08" db="EMBL/GenBank/DDBJ databases">
        <title>Altererythrobacter sp.Ery1 and Ery12, the genome sequencing of novel strains in genus Alterythrobacter.</title>
        <authorList>
            <person name="Cheng H."/>
            <person name="Wu Y.-H."/>
            <person name="Fang C."/>
            <person name="Xu X.-W."/>
        </authorList>
    </citation>
    <scope>NUCLEOTIDE SEQUENCE [LARGE SCALE GENOMIC DNA]</scope>
    <source>
        <strain evidence="2 3">Ery1</strain>
    </source>
</reference>
<dbReference type="InterPro" id="IPR005586">
    <property type="entry name" value="ABC_trans_aux"/>
</dbReference>
<gene>
    <name evidence="2" type="ORF">D2V04_08850</name>
</gene>
<organism evidence="2 3">
    <name type="scientific">Pelagerythrobacter aerophilus</name>
    <dbReference type="NCBI Taxonomy" id="2306995"/>
    <lineage>
        <taxon>Bacteria</taxon>
        <taxon>Pseudomonadati</taxon>
        <taxon>Pseudomonadota</taxon>
        <taxon>Alphaproteobacteria</taxon>
        <taxon>Sphingomonadales</taxon>
        <taxon>Erythrobacteraceae</taxon>
        <taxon>Pelagerythrobacter</taxon>
    </lineage>
</organism>
<dbReference type="EMBL" id="QXFK01000016">
    <property type="protein sequence ID" value="RIV77990.1"/>
    <property type="molecule type" value="Genomic_DNA"/>
</dbReference>
<dbReference type="Proteomes" id="UP000285092">
    <property type="component" value="Unassembled WGS sequence"/>
</dbReference>
<keyword evidence="3" id="KW-1185">Reference proteome</keyword>
<dbReference type="AlphaFoldDB" id="A0A418NHD4"/>